<dbReference type="Proteomes" id="UP001194468">
    <property type="component" value="Unassembled WGS sequence"/>
</dbReference>
<proteinExistence type="predicted"/>
<dbReference type="EMBL" id="WHUW01000007">
    <property type="protein sequence ID" value="KAF8443744.1"/>
    <property type="molecule type" value="Genomic_DNA"/>
</dbReference>
<gene>
    <name evidence="2" type="ORF">L210DRAFT_3611229</name>
</gene>
<dbReference type="InterPro" id="IPR025476">
    <property type="entry name" value="Helitron_helicase-like"/>
</dbReference>
<evidence type="ECO:0000313" key="3">
    <source>
        <dbReference type="Proteomes" id="UP001194468"/>
    </source>
</evidence>
<feature type="domain" description="Helitron helicase-like" evidence="1">
    <location>
        <begin position="160"/>
        <end position="285"/>
    </location>
</feature>
<dbReference type="Pfam" id="PF14214">
    <property type="entry name" value="Helitron_like_N"/>
    <property type="match status" value="1"/>
</dbReference>
<organism evidence="2 3">
    <name type="scientific">Boletus edulis BED1</name>
    <dbReference type="NCBI Taxonomy" id="1328754"/>
    <lineage>
        <taxon>Eukaryota</taxon>
        <taxon>Fungi</taxon>
        <taxon>Dikarya</taxon>
        <taxon>Basidiomycota</taxon>
        <taxon>Agaricomycotina</taxon>
        <taxon>Agaricomycetes</taxon>
        <taxon>Agaricomycetidae</taxon>
        <taxon>Boletales</taxon>
        <taxon>Boletineae</taxon>
        <taxon>Boletaceae</taxon>
        <taxon>Boletoideae</taxon>
        <taxon>Boletus</taxon>
    </lineage>
</organism>
<name>A0AAD4BYQ7_BOLED</name>
<protein>
    <recommendedName>
        <fullName evidence="1">Helitron helicase-like domain-containing protein</fullName>
    </recommendedName>
</protein>
<keyword evidence="3" id="KW-1185">Reference proteome</keyword>
<comment type="caution">
    <text evidence="2">The sequence shown here is derived from an EMBL/GenBank/DDBJ whole genome shotgun (WGS) entry which is preliminary data.</text>
</comment>
<dbReference type="AlphaFoldDB" id="A0AAD4BYQ7"/>
<evidence type="ECO:0000259" key="1">
    <source>
        <dbReference type="Pfam" id="PF14214"/>
    </source>
</evidence>
<sequence length="303" mass="34070">METLKRFGPVLVLKSKVKSMIQFLVGNNEWYQAGGVRYSEEKMNTLLWYPDAGSDMGILQCMQMEHAGDTSSSEDGAYEWVKIQNDIVMDNIAYTLGDHSPRSRESMKAHALDRRRFLNSQAGTNYVADNHPGFLSYLFPHLDPWGIGGFNHPGHPVKCLLHQYQSPFARDPFFAFICWNIIQKQTVSRQALFTIKDSSHQMFAHELATLGPSLTDIANKWSRDPHAKASSDSEKRTVGVLRNLQIASKNLKGSAGYKLSRQNEIHSVIRRYSTPALFVTLNPHNLSSVLLGALGGVPEDDWC</sequence>
<accession>A0AAD4BYQ7</accession>
<reference evidence="2" key="1">
    <citation type="submission" date="2019-10" db="EMBL/GenBank/DDBJ databases">
        <authorList>
            <consortium name="DOE Joint Genome Institute"/>
            <person name="Kuo A."/>
            <person name="Miyauchi S."/>
            <person name="Kiss E."/>
            <person name="Drula E."/>
            <person name="Kohler A."/>
            <person name="Sanchez-Garcia M."/>
            <person name="Andreopoulos B."/>
            <person name="Barry K.W."/>
            <person name="Bonito G."/>
            <person name="Buee M."/>
            <person name="Carver A."/>
            <person name="Chen C."/>
            <person name="Cichocki N."/>
            <person name="Clum A."/>
            <person name="Culley D."/>
            <person name="Crous P.W."/>
            <person name="Fauchery L."/>
            <person name="Girlanda M."/>
            <person name="Hayes R."/>
            <person name="Keri Z."/>
            <person name="LaButti K."/>
            <person name="Lipzen A."/>
            <person name="Lombard V."/>
            <person name="Magnuson J."/>
            <person name="Maillard F."/>
            <person name="Morin E."/>
            <person name="Murat C."/>
            <person name="Nolan M."/>
            <person name="Ohm R."/>
            <person name="Pangilinan J."/>
            <person name="Pereira M."/>
            <person name="Perotto S."/>
            <person name="Peter M."/>
            <person name="Riley R."/>
            <person name="Sitrit Y."/>
            <person name="Stielow B."/>
            <person name="Szollosi G."/>
            <person name="Zifcakova L."/>
            <person name="Stursova M."/>
            <person name="Spatafora J.W."/>
            <person name="Tedersoo L."/>
            <person name="Vaario L.-M."/>
            <person name="Yamada A."/>
            <person name="Yan M."/>
            <person name="Wang P."/>
            <person name="Xu J."/>
            <person name="Bruns T."/>
            <person name="Baldrian P."/>
            <person name="Vilgalys R."/>
            <person name="Henrissat B."/>
            <person name="Grigoriev I.V."/>
            <person name="Hibbett D."/>
            <person name="Nagy L.G."/>
            <person name="Martin F.M."/>
        </authorList>
    </citation>
    <scope>NUCLEOTIDE SEQUENCE</scope>
    <source>
        <strain evidence="2">BED1</strain>
    </source>
</reference>
<reference evidence="2" key="2">
    <citation type="journal article" date="2020" name="Nat. Commun.">
        <title>Large-scale genome sequencing of mycorrhizal fungi provides insights into the early evolution of symbiotic traits.</title>
        <authorList>
            <person name="Miyauchi S."/>
            <person name="Kiss E."/>
            <person name="Kuo A."/>
            <person name="Drula E."/>
            <person name="Kohler A."/>
            <person name="Sanchez-Garcia M."/>
            <person name="Morin E."/>
            <person name="Andreopoulos B."/>
            <person name="Barry K.W."/>
            <person name="Bonito G."/>
            <person name="Buee M."/>
            <person name="Carver A."/>
            <person name="Chen C."/>
            <person name="Cichocki N."/>
            <person name="Clum A."/>
            <person name="Culley D."/>
            <person name="Crous P.W."/>
            <person name="Fauchery L."/>
            <person name="Girlanda M."/>
            <person name="Hayes R.D."/>
            <person name="Keri Z."/>
            <person name="LaButti K."/>
            <person name="Lipzen A."/>
            <person name="Lombard V."/>
            <person name="Magnuson J."/>
            <person name="Maillard F."/>
            <person name="Murat C."/>
            <person name="Nolan M."/>
            <person name="Ohm R.A."/>
            <person name="Pangilinan J."/>
            <person name="Pereira M.F."/>
            <person name="Perotto S."/>
            <person name="Peter M."/>
            <person name="Pfister S."/>
            <person name="Riley R."/>
            <person name="Sitrit Y."/>
            <person name="Stielow J.B."/>
            <person name="Szollosi G."/>
            <person name="Zifcakova L."/>
            <person name="Stursova M."/>
            <person name="Spatafora J.W."/>
            <person name="Tedersoo L."/>
            <person name="Vaario L.M."/>
            <person name="Yamada A."/>
            <person name="Yan M."/>
            <person name="Wang P."/>
            <person name="Xu J."/>
            <person name="Bruns T."/>
            <person name="Baldrian P."/>
            <person name="Vilgalys R."/>
            <person name="Dunand C."/>
            <person name="Henrissat B."/>
            <person name="Grigoriev I.V."/>
            <person name="Hibbett D."/>
            <person name="Nagy L.G."/>
            <person name="Martin F.M."/>
        </authorList>
    </citation>
    <scope>NUCLEOTIDE SEQUENCE</scope>
    <source>
        <strain evidence="2">BED1</strain>
    </source>
</reference>
<evidence type="ECO:0000313" key="2">
    <source>
        <dbReference type="EMBL" id="KAF8443744.1"/>
    </source>
</evidence>